<name>A0ACD3B025_9AGAR</name>
<evidence type="ECO:0000313" key="2">
    <source>
        <dbReference type="Proteomes" id="UP000308600"/>
    </source>
</evidence>
<protein>
    <submittedName>
        <fullName evidence="1">DNA ligase/mRNA capping enzyme</fullName>
    </submittedName>
</protein>
<keyword evidence="1" id="KW-0436">Ligase</keyword>
<keyword evidence="2" id="KW-1185">Reference proteome</keyword>
<dbReference type="EMBL" id="ML208295">
    <property type="protein sequence ID" value="TFK71618.1"/>
    <property type="molecule type" value="Genomic_DNA"/>
</dbReference>
<dbReference type="Proteomes" id="UP000308600">
    <property type="component" value="Unassembled WGS sequence"/>
</dbReference>
<accession>A0ACD3B025</accession>
<evidence type="ECO:0000313" key="1">
    <source>
        <dbReference type="EMBL" id="TFK71618.1"/>
    </source>
</evidence>
<gene>
    <name evidence="1" type="ORF">BDN72DRAFT_817118</name>
</gene>
<proteinExistence type="predicted"/>
<organism evidence="1 2">
    <name type="scientific">Pluteus cervinus</name>
    <dbReference type="NCBI Taxonomy" id="181527"/>
    <lineage>
        <taxon>Eukaryota</taxon>
        <taxon>Fungi</taxon>
        <taxon>Dikarya</taxon>
        <taxon>Basidiomycota</taxon>
        <taxon>Agaricomycotina</taxon>
        <taxon>Agaricomycetes</taxon>
        <taxon>Agaricomycetidae</taxon>
        <taxon>Agaricales</taxon>
        <taxon>Pluteineae</taxon>
        <taxon>Pluteaceae</taxon>
        <taxon>Pluteus</taxon>
    </lineage>
</organism>
<reference evidence="1 2" key="1">
    <citation type="journal article" date="2019" name="Nat. Ecol. Evol.">
        <title>Megaphylogeny resolves global patterns of mushroom evolution.</title>
        <authorList>
            <person name="Varga T."/>
            <person name="Krizsan K."/>
            <person name="Foldi C."/>
            <person name="Dima B."/>
            <person name="Sanchez-Garcia M."/>
            <person name="Sanchez-Ramirez S."/>
            <person name="Szollosi G.J."/>
            <person name="Szarkandi J.G."/>
            <person name="Papp V."/>
            <person name="Albert L."/>
            <person name="Andreopoulos W."/>
            <person name="Angelini C."/>
            <person name="Antonin V."/>
            <person name="Barry K.W."/>
            <person name="Bougher N.L."/>
            <person name="Buchanan P."/>
            <person name="Buyck B."/>
            <person name="Bense V."/>
            <person name="Catcheside P."/>
            <person name="Chovatia M."/>
            <person name="Cooper J."/>
            <person name="Damon W."/>
            <person name="Desjardin D."/>
            <person name="Finy P."/>
            <person name="Geml J."/>
            <person name="Haridas S."/>
            <person name="Hughes K."/>
            <person name="Justo A."/>
            <person name="Karasinski D."/>
            <person name="Kautmanova I."/>
            <person name="Kiss B."/>
            <person name="Kocsube S."/>
            <person name="Kotiranta H."/>
            <person name="LaButti K.M."/>
            <person name="Lechner B.E."/>
            <person name="Liimatainen K."/>
            <person name="Lipzen A."/>
            <person name="Lukacs Z."/>
            <person name="Mihaltcheva S."/>
            <person name="Morgado L.N."/>
            <person name="Niskanen T."/>
            <person name="Noordeloos M.E."/>
            <person name="Ohm R.A."/>
            <person name="Ortiz-Santana B."/>
            <person name="Ovrebo C."/>
            <person name="Racz N."/>
            <person name="Riley R."/>
            <person name="Savchenko A."/>
            <person name="Shiryaev A."/>
            <person name="Soop K."/>
            <person name="Spirin V."/>
            <person name="Szebenyi C."/>
            <person name="Tomsovsky M."/>
            <person name="Tulloss R.E."/>
            <person name="Uehling J."/>
            <person name="Grigoriev I.V."/>
            <person name="Vagvolgyi C."/>
            <person name="Papp T."/>
            <person name="Martin F.M."/>
            <person name="Miettinen O."/>
            <person name="Hibbett D.S."/>
            <person name="Nagy L.G."/>
        </authorList>
    </citation>
    <scope>NUCLEOTIDE SEQUENCE [LARGE SCALE GENOMIC DNA]</scope>
    <source>
        <strain evidence="1 2">NL-1719</strain>
    </source>
</reference>
<sequence>MEGVPFSFFCSLVQEISLNNARRTTSSTPVDIFQRWTQEAIRLYPSSCAHATSIIFDLLFPSDDVNRTYGIQETKLARYISRALGVDAASLLNWDSEGSSGVLGVETKKIMQQHHTLESSQSSLTVTEINEALDELASHCDFSHISIRRRFPSTTRRSRLVILQSLYRELHHNDGAILTQIILKDLRPILYPVVADHFTVALRCYNTSSVKILARGSALSLWNRLIYVPTTAPGHSVRDFSDVSLGKPIEIPKSQKARNCKHALGFFVGSRELWAETKYDGERAQIHVEMLPDHPPKITIFSKSKRDSTFDRWGIHPLIHDALCLSSPASRKIKTNAILDAEMVAMHDDEIDEFWRLRSLIEQSARGPRARPMNPPRSPNKTQNHQSQGSIVTDTSEARYLGLVFFDILLLDSRVLLGEAYSSRRALLESLIRRVPGKVMIASRFLINLEDQDVALSSLHEIFADHIANHQEGLVIKAAESRYNDRRWPWVKLKKDYIPGYGDTLDLLIVGAGWDKDRARELLVGPSVFTTFYVGSFETLNQPEGEDRRPARLHLHVYFTVSYGLDRNQLEEVNFLIKNSDHRPFGVVSKFLDSTLPYTLSTYQGIKPPAILLSQPLLVELFGAGFTKSPGSGHYELRFPRITKVYRAIERSWLEAVNLHDLHRIALECIGRDRSVKEVDDWCNSLWGKPTSPSAKSVLKRKRTAERWQLKLARLDGTLRQCRTCPK</sequence>